<name>A0A6J6RGG7_9ZZZZ</name>
<organism evidence="1">
    <name type="scientific">freshwater metagenome</name>
    <dbReference type="NCBI Taxonomy" id="449393"/>
    <lineage>
        <taxon>unclassified sequences</taxon>
        <taxon>metagenomes</taxon>
        <taxon>ecological metagenomes</taxon>
    </lineage>
</organism>
<gene>
    <name evidence="1" type="ORF">UFOPK2662_00803</name>
</gene>
<accession>A0A6J6RGG7</accession>
<evidence type="ECO:0000313" key="1">
    <source>
        <dbReference type="EMBL" id="CAB4722182.1"/>
    </source>
</evidence>
<dbReference type="AlphaFoldDB" id="A0A6J6RGG7"/>
<proteinExistence type="predicted"/>
<protein>
    <submittedName>
        <fullName evidence="1">Unannotated protein</fullName>
    </submittedName>
</protein>
<sequence length="102" mass="12163">MSENKNEKEWIEVKKEEKPDTVSRRISEMSMLYRNMKNALYSPRTMRTMLKEFAEVIELVQPMTDEERNSANNALQHPEQNGSLVEILRIVTYARRMSERKK</sequence>
<dbReference type="EMBL" id="CAEZYI010000041">
    <property type="protein sequence ID" value="CAB4722182.1"/>
    <property type="molecule type" value="Genomic_DNA"/>
</dbReference>
<reference evidence="1" key="1">
    <citation type="submission" date="2020-05" db="EMBL/GenBank/DDBJ databases">
        <authorList>
            <person name="Chiriac C."/>
            <person name="Salcher M."/>
            <person name="Ghai R."/>
            <person name="Kavagutti S V."/>
        </authorList>
    </citation>
    <scope>NUCLEOTIDE SEQUENCE</scope>
</reference>